<dbReference type="OrthoDB" id="9807946at2"/>
<proteinExistence type="predicted"/>
<dbReference type="EMBL" id="LZZM01000234">
    <property type="protein sequence ID" value="OOM71039.1"/>
    <property type="molecule type" value="Genomic_DNA"/>
</dbReference>
<sequence length="212" mass="24109">MAIINQDLHQFSSYVQQINLTFHQYLLLGDEPLLVHTGNVIQAEALLPQLKAELNGKALKYIFISHFEADECGGLSVILEHFPKAETICSEVTARQLNGFGIKAKILVKKAGEKLTTDSYELEFIEYPSEMHLWNGLLMVENIRKIFFSSDLMFATGEEINTVKELNWKMEVNSIMSEQVPDSDKLEQLQRTLRRLNPNFIATGHGPCLKLQ</sequence>
<dbReference type="AlphaFoldDB" id="A0A1S8T014"/>
<dbReference type="EC" id="1.-.-.-" evidence="2"/>
<reference evidence="2 3" key="1">
    <citation type="submission" date="2016-05" db="EMBL/GenBank/DDBJ databases">
        <title>Microbial solvent formation.</title>
        <authorList>
            <person name="Poehlein A."/>
            <person name="Montoya Solano J.D."/>
            <person name="Flitsch S."/>
            <person name="Krabben P."/>
            <person name="Duerre P."/>
            <person name="Daniel R."/>
        </authorList>
    </citation>
    <scope>NUCLEOTIDE SEQUENCE [LARGE SCALE GENOMIC DNA]</scope>
    <source>
        <strain evidence="2 3">DSM 2619</strain>
    </source>
</reference>
<dbReference type="GO" id="GO:0016491">
    <property type="term" value="F:oxidoreductase activity"/>
    <property type="evidence" value="ECO:0007669"/>
    <property type="project" value="UniProtKB-KW"/>
</dbReference>
<dbReference type="InterPro" id="IPR045761">
    <property type="entry name" value="ODP_dom"/>
</dbReference>
<protein>
    <submittedName>
        <fullName evidence="2">Nitric oxide reductase</fullName>
        <ecNumber evidence="2">1.-.-.-</ecNumber>
    </submittedName>
</protein>
<dbReference type="PANTHER" id="PTHR43041:SF1">
    <property type="entry name" value="METALLO-BETA-LACTAMASE DOMAIN-CONTAINING PROTEIN"/>
    <property type="match status" value="1"/>
</dbReference>
<gene>
    <name evidence="2" type="primary">fprA_2</name>
    <name evidence="2" type="ORF">CLPUN_50310</name>
</gene>
<dbReference type="SUPFAM" id="SSF56281">
    <property type="entry name" value="Metallo-hydrolase/oxidoreductase"/>
    <property type="match status" value="1"/>
</dbReference>
<dbReference type="InterPro" id="IPR036866">
    <property type="entry name" value="RibonucZ/Hydroxyglut_hydro"/>
</dbReference>
<dbReference type="SMART" id="SM00849">
    <property type="entry name" value="Lactamase_B"/>
    <property type="match status" value="1"/>
</dbReference>
<keyword evidence="2" id="KW-0560">Oxidoreductase</keyword>
<evidence type="ECO:0000259" key="1">
    <source>
        <dbReference type="SMART" id="SM00849"/>
    </source>
</evidence>
<dbReference type="Proteomes" id="UP000190890">
    <property type="component" value="Unassembled WGS sequence"/>
</dbReference>
<dbReference type="InterPro" id="IPR001279">
    <property type="entry name" value="Metallo-B-lactamas"/>
</dbReference>
<keyword evidence="3" id="KW-1185">Reference proteome</keyword>
<dbReference type="RefSeq" id="WP_077849920.1">
    <property type="nucleotide sequence ID" value="NZ_LZZM01000234.1"/>
</dbReference>
<dbReference type="Gene3D" id="3.60.15.10">
    <property type="entry name" value="Ribonuclease Z/Hydroxyacylglutathione hydrolase-like"/>
    <property type="match status" value="1"/>
</dbReference>
<dbReference type="STRING" id="29367.CLPUN_50310"/>
<evidence type="ECO:0000313" key="3">
    <source>
        <dbReference type="Proteomes" id="UP000190890"/>
    </source>
</evidence>
<dbReference type="PANTHER" id="PTHR43041">
    <property type="entry name" value="HYDROLASE, METALLO-BETA-LACTAMASE SUPERFAMILY"/>
    <property type="match status" value="1"/>
</dbReference>
<accession>A0A1S8T014</accession>
<dbReference type="Pfam" id="PF19583">
    <property type="entry name" value="ODP"/>
    <property type="match status" value="1"/>
</dbReference>
<comment type="caution">
    <text evidence="2">The sequence shown here is derived from an EMBL/GenBank/DDBJ whole genome shotgun (WGS) entry which is preliminary data.</text>
</comment>
<name>A0A1S8T014_9CLOT</name>
<feature type="domain" description="Metallo-beta-lactamase" evidence="1">
    <location>
        <begin position="21"/>
        <end position="205"/>
    </location>
</feature>
<evidence type="ECO:0000313" key="2">
    <source>
        <dbReference type="EMBL" id="OOM71039.1"/>
    </source>
</evidence>
<organism evidence="2 3">
    <name type="scientific">Clostridium puniceum</name>
    <dbReference type="NCBI Taxonomy" id="29367"/>
    <lineage>
        <taxon>Bacteria</taxon>
        <taxon>Bacillati</taxon>
        <taxon>Bacillota</taxon>
        <taxon>Clostridia</taxon>
        <taxon>Eubacteriales</taxon>
        <taxon>Clostridiaceae</taxon>
        <taxon>Clostridium</taxon>
    </lineage>
</organism>